<sequence>MGGLRGQLFSLMIGLLFLGSLLTTFMWYMLDNKNVKIRRHLPKMKIVPRSTDSCKNCGETIKKALDIYYKTWRKQEESFKNFSQQLSRKCHGLDKAIISQMNTPLGSKLVYDGEKKRTAQINAELFSTFPKVSPFSNKTRASCAVVGNGGILANSQCGKMIDSAEFVIRCNLPPVSDGYEKHVGSKTNLVTVNPSILLDKYGSLMTRRRPFVEKLRNYGDSMMLLPAFSFGMNTPVSLRAFYTIEDFKSPIRPLFLNPLYLESLAVFWKSQGVKALRLSSGIMMISLALEICDNVHLYGFWPFSIHPHNFQDLSNHYYDNKLDKKNIHAMPTEFNQLLKLHTQERMKGRIFISIIFIGSLLILVCYLKDISNVERNQIQHKMRGAPNTINSCKNCGEKIKQALEIYSETWTKQDFNYEKFRLDLRVNVNGFDEAVITQTNTPVGSRLVYDGERKRILNVTQEIYDLFPKGHPFSNKRWDTCAVIGNGGIVANSSCGKMINSADFVIRCNLPPLSDGYEKDVGTKTNLVTANPTILLKKFESLVGRRRPLMKKLSSYGNSMLLLPAFSFGMNTAVCMRTLYTIQDFESAIQPAFINPEYLIKLSKFWRAHELKEARLSTGVMMASLALELCDDVHLYGFWPFGIHPFNFKNLTNHYYDDIKPNTNFHSMPVEFSILLQLHKNGVLRLHLEDCQ</sequence>
<evidence type="ECO:0000256" key="6">
    <source>
        <dbReference type="ARBA" id="ARBA00022968"/>
    </source>
</evidence>
<keyword evidence="4" id="KW-0808">Transferase</keyword>
<comment type="similarity">
    <text evidence="2">Belongs to the glycosyltransferase 29 family.</text>
</comment>
<evidence type="ECO:0000256" key="2">
    <source>
        <dbReference type="ARBA" id="ARBA00006003"/>
    </source>
</evidence>
<dbReference type="FunFam" id="3.90.1480.20:FF:000001">
    <property type="entry name" value="ST8 alpha-N-acetyl-neuraminide alpha-2,8-sialyltransferase 2"/>
    <property type="match status" value="2"/>
</dbReference>
<protein>
    <recommendedName>
        <fullName evidence="15">ST8 alpha-N-acetyl-neuraminide alpha-2,8-sialyltransferase 6</fullName>
    </recommendedName>
</protein>
<evidence type="ECO:0008006" key="15">
    <source>
        <dbReference type="Google" id="ProtNLM"/>
    </source>
</evidence>
<name>A0A315V6R2_GAMAF</name>
<dbReference type="GO" id="GO:0009311">
    <property type="term" value="P:oligosaccharide metabolic process"/>
    <property type="evidence" value="ECO:0007669"/>
    <property type="project" value="TreeGrafter"/>
</dbReference>
<keyword evidence="3" id="KW-0328">Glycosyltransferase</keyword>
<dbReference type="CDD" id="cd23971">
    <property type="entry name" value="GT29_ST8SIA_mono"/>
    <property type="match status" value="1"/>
</dbReference>
<evidence type="ECO:0000256" key="10">
    <source>
        <dbReference type="ARBA" id="ARBA00023157"/>
    </source>
</evidence>
<dbReference type="EMBL" id="NHOQ01002357">
    <property type="protein sequence ID" value="PWA17726.1"/>
    <property type="molecule type" value="Genomic_DNA"/>
</dbReference>
<proteinExistence type="inferred from homology"/>
<keyword evidence="11" id="KW-0325">Glycoprotein</keyword>
<keyword evidence="10" id="KW-1015">Disulfide bond</keyword>
<dbReference type="PANTHER" id="PTHR11987:SF50">
    <property type="entry name" value="ALPHA-2,8-SIALYLTRANSFERASE 8F"/>
    <property type="match status" value="1"/>
</dbReference>
<evidence type="ECO:0000256" key="8">
    <source>
        <dbReference type="ARBA" id="ARBA00023034"/>
    </source>
</evidence>
<dbReference type="InterPro" id="IPR038578">
    <property type="entry name" value="GT29-like_sf"/>
</dbReference>
<evidence type="ECO:0000256" key="1">
    <source>
        <dbReference type="ARBA" id="ARBA00004323"/>
    </source>
</evidence>
<dbReference type="InterPro" id="IPR001675">
    <property type="entry name" value="Glyco_trans_29"/>
</dbReference>
<dbReference type="GO" id="GO:0000139">
    <property type="term" value="C:Golgi membrane"/>
    <property type="evidence" value="ECO:0007669"/>
    <property type="project" value="UniProtKB-SubCell"/>
</dbReference>
<keyword evidence="5 12" id="KW-0812">Transmembrane</keyword>
<evidence type="ECO:0000313" key="13">
    <source>
        <dbReference type="EMBL" id="PWA17726.1"/>
    </source>
</evidence>
<dbReference type="STRING" id="33528.ENSGAFP00000003499"/>
<evidence type="ECO:0000256" key="7">
    <source>
        <dbReference type="ARBA" id="ARBA00022989"/>
    </source>
</evidence>
<keyword evidence="7 12" id="KW-1133">Transmembrane helix</keyword>
<evidence type="ECO:0000256" key="9">
    <source>
        <dbReference type="ARBA" id="ARBA00023136"/>
    </source>
</evidence>
<dbReference type="GO" id="GO:0006491">
    <property type="term" value="P:N-glycan processing"/>
    <property type="evidence" value="ECO:0007669"/>
    <property type="project" value="TreeGrafter"/>
</dbReference>
<comment type="caution">
    <text evidence="13">The sequence shown here is derived from an EMBL/GenBank/DDBJ whole genome shotgun (WGS) entry which is preliminary data.</text>
</comment>
<dbReference type="GO" id="GO:0003828">
    <property type="term" value="F:alpha-N-acetylneuraminate alpha-2,8-sialyltransferase activity"/>
    <property type="evidence" value="ECO:0007669"/>
    <property type="project" value="TreeGrafter"/>
</dbReference>
<keyword evidence="6" id="KW-0735">Signal-anchor</keyword>
<dbReference type="PANTHER" id="PTHR11987">
    <property type="entry name" value="ALPHA-2,8-SIALYLTRANSFERASE"/>
    <property type="match status" value="1"/>
</dbReference>
<evidence type="ECO:0000256" key="4">
    <source>
        <dbReference type="ARBA" id="ARBA00022679"/>
    </source>
</evidence>
<gene>
    <name evidence="13" type="ORF">CCH79_00008300</name>
</gene>
<dbReference type="Proteomes" id="UP000250572">
    <property type="component" value="Unassembled WGS sequence"/>
</dbReference>
<dbReference type="Gene3D" id="3.90.1480.20">
    <property type="entry name" value="Glycosyl transferase family 29"/>
    <property type="match status" value="2"/>
</dbReference>
<keyword evidence="8" id="KW-0333">Golgi apparatus</keyword>
<keyword evidence="9 12" id="KW-0472">Membrane</keyword>
<comment type="subcellular location">
    <subcellularLocation>
        <location evidence="1">Golgi apparatus membrane</location>
        <topology evidence="1">Single-pass type II membrane protein</topology>
    </subcellularLocation>
</comment>
<evidence type="ECO:0000256" key="3">
    <source>
        <dbReference type="ARBA" id="ARBA00022676"/>
    </source>
</evidence>
<feature type="transmembrane region" description="Helical" evidence="12">
    <location>
        <begin position="348"/>
        <end position="367"/>
    </location>
</feature>
<evidence type="ECO:0000256" key="12">
    <source>
        <dbReference type="SAM" id="Phobius"/>
    </source>
</evidence>
<dbReference type="InterPro" id="IPR050943">
    <property type="entry name" value="Glycosyltr_29_Sialyltrsf"/>
</dbReference>
<organism evidence="13 14">
    <name type="scientific">Gambusia affinis</name>
    <name type="common">Western mosquitofish</name>
    <name type="synonym">Heterandria affinis</name>
    <dbReference type="NCBI Taxonomy" id="33528"/>
    <lineage>
        <taxon>Eukaryota</taxon>
        <taxon>Metazoa</taxon>
        <taxon>Chordata</taxon>
        <taxon>Craniata</taxon>
        <taxon>Vertebrata</taxon>
        <taxon>Euteleostomi</taxon>
        <taxon>Actinopterygii</taxon>
        <taxon>Neopterygii</taxon>
        <taxon>Teleostei</taxon>
        <taxon>Neoteleostei</taxon>
        <taxon>Acanthomorphata</taxon>
        <taxon>Ovalentaria</taxon>
        <taxon>Atherinomorphae</taxon>
        <taxon>Cyprinodontiformes</taxon>
        <taxon>Poeciliidae</taxon>
        <taxon>Poeciliinae</taxon>
        <taxon>Gambusia</taxon>
    </lineage>
</organism>
<evidence type="ECO:0000256" key="5">
    <source>
        <dbReference type="ARBA" id="ARBA00022692"/>
    </source>
</evidence>
<keyword evidence="14" id="KW-1185">Reference proteome</keyword>
<dbReference type="Pfam" id="PF00777">
    <property type="entry name" value="Glyco_transf_29"/>
    <property type="match status" value="2"/>
</dbReference>
<reference evidence="13 14" key="1">
    <citation type="journal article" date="2018" name="G3 (Bethesda)">
        <title>A High-Quality Reference Genome for the Invasive Mosquitofish Gambusia affinis Using a Chicago Library.</title>
        <authorList>
            <person name="Hoffberg S.L."/>
            <person name="Troendle N.J."/>
            <person name="Glenn T.C."/>
            <person name="Mahmud O."/>
            <person name="Louha S."/>
            <person name="Chalopin D."/>
            <person name="Bennetzen J.L."/>
            <person name="Mauricio R."/>
        </authorList>
    </citation>
    <scope>NUCLEOTIDE SEQUENCE [LARGE SCALE GENOMIC DNA]</scope>
    <source>
        <strain evidence="13">NE01/NJP1002.9</strain>
        <tissue evidence="13">Muscle</tissue>
    </source>
</reference>
<evidence type="ECO:0000256" key="11">
    <source>
        <dbReference type="ARBA" id="ARBA00023180"/>
    </source>
</evidence>
<dbReference type="AlphaFoldDB" id="A0A315V6R2"/>
<accession>A0A315V6R2</accession>
<evidence type="ECO:0000313" key="14">
    <source>
        <dbReference type="Proteomes" id="UP000250572"/>
    </source>
</evidence>
<feature type="transmembrane region" description="Helical" evidence="12">
    <location>
        <begin position="6"/>
        <end position="30"/>
    </location>
</feature>